<accession>A0A2H3HRD7</accession>
<dbReference type="Proteomes" id="UP000746612">
    <property type="component" value="Unassembled WGS sequence"/>
</dbReference>
<organism evidence="2 4">
    <name type="scientific">Gibberella zeae</name>
    <name type="common">Wheat head blight fungus</name>
    <name type="synonym">Fusarium graminearum</name>
    <dbReference type="NCBI Taxonomy" id="5518"/>
    <lineage>
        <taxon>Eukaryota</taxon>
        <taxon>Fungi</taxon>
        <taxon>Dikarya</taxon>
        <taxon>Ascomycota</taxon>
        <taxon>Pezizomycotina</taxon>
        <taxon>Sordariomycetes</taxon>
        <taxon>Hypocreomycetidae</taxon>
        <taxon>Hypocreales</taxon>
        <taxon>Nectriaceae</taxon>
        <taxon>Fusarium</taxon>
    </lineage>
</organism>
<dbReference type="OMA" id="MWEEEWA"/>
<protein>
    <submittedName>
        <fullName evidence="2">Uncharacterized protein</fullName>
    </submittedName>
</protein>
<dbReference type="EMBL" id="CAJPIJ010000236">
    <property type="protein sequence ID" value="CAG2010700.1"/>
    <property type="molecule type" value="Genomic_DNA"/>
</dbReference>
<evidence type="ECO:0000313" key="4">
    <source>
        <dbReference type="Proteomes" id="UP000746612"/>
    </source>
</evidence>
<evidence type="ECO:0000313" key="2">
    <source>
        <dbReference type="EMBL" id="CAG2010700.1"/>
    </source>
</evidence>
<name>A0A2H3HRD7_GIBZA</name>
<proteinExistence type="predicted"/>
<dbReference type="OrthoDB" id="5097279at2759"/>
<evidence type="ECO:0000256" key="1">
    <source>
        <dbReference type="SAM" id="MobiDB-lite"/>
    </source>
</evidence>
<dbReference type="AlphaFoldDB" id="A0A2H3HRD7"/>
<dbReference type="EMBL" id="CAAKMV010000174">
    <property type="protein sequence ID" value="VIO63338.1"/>
    <property type="molecule type" value="Genomic_DNA"/>
</dbReference>
<reference evidence="2" key="2">
    <citation type="submission" date="2021-03" db="EMBL/GenBank/DDBJ databases">
        <authorList>
            <person name="Alouane T."/>
            <person name="Langin T."/>
            <person name="Bonhomme L."/>
        </authorList>
    </citation>
    <scope>NUCLEOTIDE SEQUENCE</scope>
    <source>
        <strain evidence="2">MDC_Fg202</strain>
    </source>
</reference>
<reference evidence="3" key="1">
    <citation type="submission" date="2019-04" db="EMBL/GenBank/DDBJ databases">
        <authorList>
            <person name="Melise S."/>
            <person name="Noan J."/>
            <person name="Okalmin O."/>
        </authorList>
    </citation>
    <scope>NUCLEOTIDE SEQUENCE</scope>
    <source>
        <strain evidence="3">FN9</strain>
    </source>
</reference>
<feature type="region of interest" description="Disordered" evidence="1">
    <location>
        <begin position="28"/>
        <end position="49"/>
    </location>
</feature>
<evidence type="ECO:0000313" key="3">
    <source>
        <dbReference type="EMBL" id="VIO63338.1"/>
    </source>
</evidence>
<sequence length="103" mass="11680">MWEEEWAAAPEGTWAPDEIFLPRDEAFWRAPEKREREEDDDEKPKKKKKKTIRGFFGVPAAVDTAATSEERVAAVVAACTSRFAALTPEYRARIVAQDKKLGL</sequence>
<gene>
    <name evidence="3" type="ORF">FUG_LOCUS511854</name>
    <name evidence="2" type="ORF">MDCFG202_LOCUS599356</name>
</gene>